<dbReference type="AlphaFoldDB" id="A0A558A8A5"/>
<sequence length="67" mass="7266">MVAELGPIRHKASADWQGDYASGTDPGRRDYASFTEFADPDGNTWTIQERGYAAQSQGASAKARSRS</sequence>
<reference evidence="2 3" key="1">
    <citation type="submission" date="2019-07" db="EMBL/GenBank/DDBJ databases">
        <title>New species of Amycolatopsis and Streptomyces.</title>
        <authorList>
            <person name="Duangmal K."/>
            <person name="Teo W.F.A."/>
            <person name="Lipun K."/>
        </authorList>
    </citation>
    <scope>NUCLEOTIDE SEQUENCE [LARGE SCALE GENOMIC DNA]</scope>
    <source>
        <strain evidence="2 3">JCM 30562</strain>
    </source>
</reference>
<dbReference type="EMBL" id="VJZA01000035">
    <property type="protein sequence ID" value="TVT20489.1"/>
    <property type="molecule type" value="Genomic_DNA"/>
</dbReference>
<dbReference type="Proteomes" id="UP000318578">
    <property type="component" value="Unassembled WGS sequence"/>
</dbReference>
<dbReference type="RefSeq" id="WP_144641188.1">
    <property type="nucleotide sequence ID" value="NZ_BNAX01000001.1"/>
</dbReference>
<organism evidence="2 3">
    <name type="scientific">Amycolatopsis acidiphila</name>
    <dbReference type="NCBI Taxonomy" id="715473"/>
    <lineage>
        <taxon>Bacteria</taxon>
        <taxon>Bacillati</taxon>
        <taxon>Actinomycetota</taxon>
        <taxon>Actinomycetes</taxon>
        <taxon>Pseudonocardiales</taxon>
        <taxon>Pseudonocardiaceae</taxon>
        <taxon>Amycolatopsis</taxon>
    </lineage>
</organism>
<evidence type="ECO:0000313" key="2">
    <source>
        <dbReference type="EMBL" id="TVT20489.1"/>
    </source>
</evidence>
<gene>
    <name evidence="2" type="ORF">FNH06_20315</name>
</gene>
<evidence type="ECO:0008006" key="4">
    <source>
        <dbReference type="Google" id="ProtNLM"/>
    </source>
</evidence>
<comment type="caution">
    <text evidence="2">The sequence shown here is derived from an EMBL/GenBank/DDBJ whole genome shotgun (WGS) entry which is preliminary data.</text>
</comment>
<evidence type="ECO:0000256" key="1">
    <source>
        <dbReference type="SAM" id="MobiDB-lite"/>
    </source>
</evidence>
<evidence type="ECO:0000313" key="3">
    <source>
        <dbReference type="Proteomes" id="UP000318578"/>
    </source>
</evidence>
<proteinExistence type="predicted"/>
<feature type="region of interest" description="Disordered" evidence="1">
    <location>
        <begin position="1"/>
        <end position="44"/>
    </location>
</feature>
<accession>A0A558A8A5</accession>
<dbReference type="OrthoDB" id="485032at2"/>
<keyword evidence="3" id="KW-1185">Reference proteome</keyword>
<name>A0A558A8A5_9PSEU</name>
<protein>
    <recommendedName>
        <fullName evidence="4">VOC domain-containing protein</fullName>
    </recommendedName>
</protein>